<dbReference type="EMBL" id="CP130318">
    <property type="protein sequence ID" value="WNQ10223.1"/>
    <property type="molecule type" value="Genomic_DNA"/>
</dbReference>
<keyword evidence="7" id="KW-0378">Hydrolase</keyword>
<keyword evidence="10" id="KW-0482">Metalloprotease</keyword>
<dbReference type="PANTHER" id="PTHR39188">
    <property type="entry name" value="MEMBRANE-ASSOCIATED ZINC METALLOPROTEASE M50B"/>
    <property type="match status" value="1"/>
</dbReference>
<keyword evidence="9 12" id="KW-1133">Transmembrane helix</keyword>
<dbReference type="Proteomes" id="UP001305702">
    <property type="component" value="Chromosome"/>
</dbReference>
<organism evidence="14 15">
    <name type="scientific">Paenibacillus aurantius</name>
    <dbReference type="NCBI Taxonomy" id="2918900"/>
    <lineage>
        <taxon>Bacteria</taxon>
        <taxon>Bacillati</taxon>
        <taxon>Bacillota</taxon>
        <taxon>Bacilli</taxon>
        <taxon>Bacillales</taxon>
        <taxon>Paenibacillaceae</taxon>
        <taxon>Paenibacillus</taxon>
    </lineage>
</organism>
<feature type="transmembrane region" description="Helical" evidence="12">
    <location>
        <begin position="333"/>
        <end position="350"/>
    </location>
</feature>
<evidence type="ECO:0000256" key="6">
    <source>
        <dbReference type="ARBA" id="ARBA00022723"/>
    </source>
</evidence>
<keyword evidence="11 12" id="KW-0472">Membrane</keyword>
<dbReference type="CDD" id="cd06160">
    <property type="entry name" value="S2P-M50_like_2"/>
    <property type="match status" value="1"/>
</dbReference>
<comment type="subcellular location">
    <subcellularLocation>
        <location evidence="2">Membrane</location>
        <topology evidence="2">Multi-pass membrane protein</topology>
    </subcellularLocation>
</comment>
<evidence type="ECO:0000256" key="3">
    <source>
        <dbReference type="ARBA" id="ARBA00007931"/>
    </source>
</evidence>
<proteinExistence type="inferred from homology"/>
<feature type="transmembrane region" description="Helical" evidence="12">
    <location>
        <begin position="51"/>
        <end position="72"/>
    </location>
</feature>
<dbReference type="KEGG" id="paun:MJA45_21755"/>
<comment type="cofactor">
    <cofactor evidence="1">
        <name>Zn(2+)</name>
        <dbReference type="ChEBI" id="CHEBI:29105"/>
    </cofactor>
</comment>
<dbReference type="GO" id="GO:0016020">
    <property type="term" value="C:membrane"/>
    <property type="evidence" value="ECO:0007669"/>
    <property type="project" value="UniProtKB-SubCell"/>
</dbReference>
<keyword evidence="15" id="KW-1185">Reference proteome</keyword>
<feature type="transmembrane region" description="Helical" evidence="12">
    <location>
        <begin position="114"/>
        <end position="134"/>
    </location>
</feature>
<evidence type="ECO:0000256" key="2">
    <source>
        <dbReference type="ARBA" id="ARBA00004141"/>
    </source>
</evidence>
<gene>
    <name evidence="14" type="ORF">MJA45_21755</name>
</gene>
<feature type="domain" description="Peptidase M50" evidence="13">
    <location>
        <begin position="62"/>
        <end position="134"/>
    </location>
</feature>
<evidence type="ECO:0000256" key="5">
    <source>
        <dbReference type="ARBA" id="ARBA00022692"/>
    </source>
</evidence>
<evidence type="ECO:0000313" key="15">
    <source>
        <dbReference type="Proteomes" id="UP001305702"/>
    </source>
</evidence>
<evidence type="ECO:0000256" key="8">
    <source>
        <dbReference type="ARBA" id="ARBA00022833"/>
    </source>
</evidence>
<dbReference type="GO" id="GO:0046872">
    <property type="term" value="F:metal ion binding"/>
    <property type="evidence" value="ECO:0007669"/>
    <property type="project" value="UniProtKB-KW"/>
</dbReference>
<evidence type="ECO:0000259" key="13">
    <source>
        <dbReference type="Pfam" id="PF02163"/>
    </source>
</evidence>
<evidence type="ECO:0000256" key="10">
    <source>
        <dbReference type="ARBA" id="ARBA00023049"/>
    </source>
</evidence>
<dbReference type="InterPro" id="IPR008915">
    <property type="entry name" value="Peptidase_M50"/>
</dbReference>
<reference evidence="14 15" key="1">
    <citation type="submission" date="2022-02" db="EMBL/GenBank/DDBJ databases">
        <title>Paenibacillus sp. MBLB1776 Whole Genome Shotgun Sequencing.</title>
        <authorList>
            <person name="Hwang C.Y."/>
            <person name="Cho E.-S."/>
            <person name="Seo M.-J."/>
        </authorList>
    </citation>
    <scope>NUCLEOTIDE SEQUENCE [LARGE SCALE GENOMIC DNA]</scope>
    <source>
        <strain evidence="14 15">MBLB1776</strain>
    </source>
</reference>
<dbReference type="AlphaFoldDB" id="A0AA96LBS7"/>
<comment type="similarity">
    <text evidence="3">Belongs to the peptidase M50B family.</text>
</comment>
<evidence type="ECO:0000256" key="12">
    <source>
        <dbReference type="SAM" id="Phobius"/>
    </source>
</evidence>
<evidence type="ECO:0000256" key="7">
    <source>
        <dbReference type="ARBA" id="ARBA00022801"/>
    </source>
</evidence>
<evidence type="ECO:0000256" key="9">
    <source>
        <dbReference type="ARBA" id="ARBA00022989"/>
    </source>
</evidence>
<dbReference type="GO" id="GO:0008237">
    <property type="term" value="F:metallopeptidase activity"/>
    <property type="evidence" value="ECO:0007669"/>
    <property type="project" value="UniProtKB-KW"/>
</dbReference>
<evidence type="ECO:0000256" key="4">
    <source>
        <dbReference type="ARBA" id="ARBA00022670"/>
    </source>
</evidence>
<keyword evidence="4 14" id="KW-0645">Protease</keyword>
<feature type="transmembrane region" description="Helical" evidence="12">
    <location>
        <begin position="84"/>
        <end position="102"/>
    </location>
</feature>
<dbReference type="Pfam" id="PF02163">
    <property type="entry name" value="Peptidase_M50"/>
    <property type="match status" value="1"/>
</dbReference>
<dbReference type="GO" id="GO:0006508">
    <property type="term" value="P:proteolysis"/>
    <property type="evidence" value="ECO:0007669"/>
    <property type="project" value="UniProtKB-KW"/>
</dbReference>
<evidence type="ECO:0000256" key="11">
    <source>
        <dbReference type="ARBA" id="ARBA00023136"/>
    </source>
</evidence>
<protein>
    <submittedName>
        <fullName evidence="14">Site-2 protease family protein</fullName>
    </submittedName>
</protein>
<feature type="transmembrane region" description="Helical" evidence="12">
    <location>
        <begin position="141"/>
        <end position="161"/>
    </location>
</feature>
<evidence type="ECO:0000313" key="14">
    <source>
        <dbReference type="EMBL" id="WNQ10223.1"/>
    </source>
</evidence>
<evidence type="ECO:0000256" key="1">
    <source>
        <dbReference type="ARBA" id="ARBA00001947"/>
    </source>
</evidence>
<name>A0AA96LBS7_9BACL</name>
<feature type="transmembrane region" description="Helical" evidence="12">
    <location>
        <begin position="12"/>
        <end position="31"/>
    </location>
</feature>
<sequence>MKPSGAAGRKGPWWIVGAAGAFFLTKLKALFPLLKMGSVGGAVLTMLVSVWAYALVAPLELAVGVVILVLVHEMGHVAAARIKKLPTSAPIFIPLVGAIVNMKRHPRDAATEAYIALGGPLLGSAGAALVFLLGEKTGSPLLLAVAYIGFLFNLVNLLPVFPLDGGKITGALSRKLWPAGLLLSLLLIVLFRWYWFLAPWGWLAWDWYSKWRASKGNRPIRSTWATFEVPVPEGASFAPGSEEGASGRPLNYTTYSELDGKQKVYLQWAEVGLKGRMALPGQGLIAGVQIVRMDRLRKFTGLYRVIRCRVDYTEYENDEYYTIPARSRRGISILYALLVLCLALLVYTSSRQGLSG</sequence>
<keyword evidence="6" id="KW-0479">Metal-binding</keyword>
<accession>A0AA96LBS7</accession>
<keyword evidence="8" id="KW-0862">Zinc</keyword>
<keyword evidence="5 12" id="KW-0812">Transmembrane</keyword>
<dbReference type="PANTHER" id="PTHR39188:SF3">
    <property type="entry name" value="STAGE IV SPORULATION PROTEIN FB"/>
    <property type="match status" value="1"/>
</dbReference>
<feature type="transmembrane region" description="Helical" evidence="12">
    <location>
        <begin position="181"/>
        <end position="205"/>
    </location>
</feature>
<dbReference type="RefSeq" id="WP_315603997.1">
    <property type="nucleotide sequence ID" value="NZ_CP130318.1"/>
</dbReference>